<sequence>MLKEIFNVFIYPYINMSPPLRLWHHTGGSMASYWWQYGIILVAVWHHTGGSMASYWWQYGIKTFTDTESMFIKVTTESSGGPVRKSRIQLQREVFSSMVLSLLMSFEGTMVLNAEL</sequence>
<proteinExistence type="predicted"/>
<evidence type="ECO:0000313" key="2">
    <source>
        <dbReference type="Proteomes" id="UP000472277"/>
    </source>
</evidence>
<dbReference type="InParanoid" id="A0A674CJF2"/>
<organism evidence="1 2">
    <name type="scientific">Salmo trutta</name>
    <name type="common">Brown trout</name>
    <dbReference type="NCBI Taxonomy" id="8032"/>
    <lineage>
        <taxon>Eukaryota</taxon>
        <taxon>Metazoa</taxon>
        <taxon>Chordata</taxon>
        <taxon>Craniata</taxon>
        <taxon>Vertebrata</taxon>
        <taxon>Euteleostomi</taxon>
        <taxon>Actinopterygii</taxon>
        <taxon>Neopterygii</taxon>
        <taxon>Teleostei</taxon>
        <taxon>Protacanthopterygii</taxon>
        <taxon>Salmoniformes</taxon>
        <taxon>Salmonidae</taxon>
        <taxon>Salmoninae</taxon>
        <taxon>Salmo</taxon>
    </lineage>
</organism>
<protein>
    <submittedName>
        <fullName evidence="1">Uncharacterized protein</fullName>
    </submittedName>
</protein>
<dbReference type="Ensembl" id="ENSSTUT00000088910.1">
    <property type="protein sequence ID" value="ENSSTUP00000083604.1"/>
    <property type="gene ID" value="ENSSTUG00000036725.1"/>
</dbReference>
<accession>A0A674CJF2</accession>
<dbReference type="Proteomes" id="UP000472277">
    <property type="component" value="Chromosome 24"/>
</dbReference>
<reference evidence="1" key="2">
    <citation type="submission" date="2025-09" db="UniProtKB">
        <authorList>
            <consortium name="Ensembl"/>
        </authorList>
    </citation>
    <scope>IDENTIFICATION</scope>
</reference>
<evidence type="ECO:0000313" key="1">
    <source>
        <dbReference type="Ensembl" id="ENSSTUP00000083604.1"/>
    </source>
</evidence>
<dbReference type="AlphaFoldDB" id="A0A674CJF2"/>
<name>A0A674CJF2_SALTR</name>
<keyword evidence="2" id="KW-1185">Reference proteome</keyword>
<reference evidence="1" key="1">
    <citation type="submission" date="2025-08" db="UniProtKB">
        <authorList>
            <consortium name="Ensembl"/>
        </authorList>
    </citation>
    <scope>IDENTIFICATION</scope>
</reference>